<accession>A0A2V4B1H6</accession>
<dbReference type="InterPro" id="IPR050266">
    <property type="entry name" value="AB_hydrolase_sf"/>
</dbReference>
<dbReference type="RefSeq" id="WP_112281858.1">
    <property type="nucleotide sequence ID" value="NZ_MASW01000002.1"/>
</dbReference>
<dbReference type="Proteomes" id="UP000249915">
    <property type="component" value="Unassembled WGS sequence"/>
</dbReference>
<dbReference type="InterPro" id="IPR000073">
    <property type="entry name" value="AB_hydrolase_1"/>
</dbReference>
<dbReference type="GO" id="GO:0003824">
    <property type="term" value="F:catalytic activity"/>
    <property type="evidence" value="ECO:0007669"/>
    <property type="project" value="UniProtKB-ARBA"/>
</dbReference>
<dbReference type="Gene3D" id="3.40.50.1820">
    <property type="entry name" value="alpha/beta hydrolase"/>
    <property type="match status" value="1"/>
</dbReference>
<dbReference type="InterPro" id="IPR029058">
    <property type="entry name" value="AB_hydrolase_fold"/>
</dbReference>
<reference evidence="2 3" key="1">
    <citation type="submission" date="2016-07" db="EMBL/GenBank/DDBJ databases">
        <title>Draft genome sequence of Prauserella muralis DSM 45305, isolated from a mould-covered wall in an indoor environment.</title>
        <authorList>
            <person name="Ruckert C."/>
            <person name="Albersmeier A."/>
            <person name="Jiang C.-L."/>
            <person name="Jiang Y."/>
            <person name="Kalinowski J."/>
            <person name="Schneider O."/>
            <person name="Winkler A."/>
            <person name="Zotchev S.B."/>
        </authorList>
    </citation>
    <scope>NUCLEOTIDE SEQUENCE [LARGE SCALE GENOMIC DNA]</scope>
    <source>
        <strain evidence="2 3">DSM 45305</strain>
    </source>
</reference>
<protein>
    <recommendedName>
        <fullName evidence="1">AB hydrolase-1 domain-containing protein</fullName>
    </recommendedName>
</protein>
<proteinExistence type="predicted"/>
<dbReference type="SUPFAM" id="SSF53474">
    <property type="entry name" value="alpha/beta-Hydrolases"/>
    <property type="match status" value="1"/>
</dbReference>
<gene>
    <name evidence="2" type="ORF">BAY60_15870</name>
</gene>
<evidence type="ECO:0000313" key="2">
    <source>
        <dbReference type="EMBL" id="PXY27842.1"/>
    </source>
</evidence>
<name>A0A2V4B1H6_9PSEU</name>
<evidence type="ECO:0000259" key="1">
    <source>
        <dbReference type="Pfam" id="PF00561"/>
    </source>
</evidence>
<dbReference type="PRINTS" id="PR00111">
    <property type="entry name" value="ABHYDROLASE"/>
</dbReference>
<dbReference type="OrthoDB" id="3400345at2"/>
<sequence>MDTRLLTLNGGDVEYVDTGGDGPAVVFLHGALMDEHLWLPVVERLAPRLRCVVPVLPMGAHRVPRPDGADLSPRALGTLVGDLVRALGLRDVTLVGNDTGGAIAQLLVADDPGVAERLVLVSCDAFGNFPPGLPGRTMALACAVPGGLRMAMASLRISALRRLPMTFGWMTKRPIPAPVFDRWLDAFAADRRVRRDVRALMKQVDRRQLVEAAHRLRAFDGDALVVWAAEDRVMPLDHARRLCGALRNARLELVEDSYTLVPLDRPERLAALIAAFVPSPSGPAADVSAPS</sequence>
<keyword evidence="3" id="KW-1185">Reference proteome</keyword>
<dbReference type="AlphaFoldDB" id="A0A2V4B1H6"/>
<evidence type="ECO:0000313" key="3">
    <source>
        <dbReference type="Proteomes" id="UP000249915"/>
    </source>
</evidence>
<feature type="domain" description="AB hydrolase-1" evidence="1">
    <location>
        <begin position="23"/>
        <end position="265"/>
    </location>
</feature>
<comment type="caution">
    <text evidence="2">The sequence shown here is derived from an EMBL/GenBank/DDBJ whole genome shotgun (WGS) entry which is preliminary data.</text>
</comment>
<organism evidence="2 3">
    <name type="scientific">Prauserella muralis</name>
    <dbReference type="NCBI Taxonomy" id="588067"/>
    <lineage>
        <taxon>Bacteria</taxon>
        <taxon>Bacillati</taxon>
        <taxon>Actinomycetota</taxon>
        <taxon>Actinomycetes</taxon>
        <taxon>Pseudonocardiales</taxon>
        <taxon>Pseudonocardiaceae</taxon>
        <taxon>Prauserella</taxon>
    </lineage>
</organism>
<dbReference type="Pfam" id="PF00561">
    <property type="entry name" value="Abhydrolase_1"/>
    <property type="match status" value="1"/>
</dbReference>
<dbReference type="EMBL" id="MASW01000002">
    <property type="protein sequence ID" value="PXY27842.1"/>
    <property type="molecule type" value="Genomic_DNA"/>
</dbReference>
<dbReference type="PANTHER" id="PTHR43798">
    <property type="entry name" value="MONOACYLGLYCEROL LIPASE"/>
    <property type="match status" value="1"/>
</dbReference>